<comment type="caution">
    <text evidence="1">The sequence shown here is derived from an EMBL/GenBank/DDBJ whole genome shotgun (WGS) entry which is preliminary data.</text>
</comment>
<evidence type="ECO:0000313" key="2">
    <source>
        <dbReference type="Proteomes" id="UP001157502"/>
    </source>
</evidence>
<protein>
    <submittedName>
        <fullName evidence="1">Uncharacterized protein</fullName>
    </submittedName>
</protein>
<evidence type="ECO:0000313" key="1">
    <source>
        <dbReference type="EMBL" id="KAJ7990953.1"/>
    </source>
</evidence>
<reference evidence="1" key="1">
    <citation type="submission" date="2021-05" db="EMBL/GenBank/DDBJ databases">
        <authorList>
            <person name="Pan Q."/>
            <person name="Jouanno E."/>
            <person name="Zahm M."/>
            <person name="Klopp C."/>
            <person name="Cabau C."/>
            <person name="Louis A."/>
            <person name="Berthelot C."/>
            <person name="Parey E."/>
            <person name="Roest Crollius H."/>
            <person name="Montfort J."/>
            <person name="Robinson-Rechavi M."/>
            <person name="Bouchez O."/>
            <person name="Lampietro C."/>
            <person name="Lopez Roques C."/>
            <person name="Donnadieu C."/>
            <person name="Postlethwait J."/>
            <person name="Bobe J."/>
            <person name="Dillon D."/>
            <person name="Chandos A."/>
            <person name="von Hippel F."/>
            <person name="Guiguen Y."/>
        </authorList>
    </citation>
    <scope>NUCLEOTIDE SEQUENCE</scope>
    <source>
        <strain evidence="1">YG-Jan2019</strain>
    </source>
</reference>
<dbReference type="Proteomes" id="UP001157502">
    <property type="component" value="Chromosome 27"/>
</dbReference>
<proteinExistence type="predicted"/>
<gene>
    <name evidence="1" type="ORF">DPEC_G00292220</name>
</gene>
<dbReference type="EMBL" id="CM055754">
    <property type="protein sequence ID" value="KAJ7990953.1"/>
    <property type="molecule type" value="Genomic_DNA"/>
</dbReference>
<name>A0ACC2FHN2_DALPE</name>
<accession>A0ACC2FHN2</accession>
<sequence>MPAACRHHVQVRGGSSTHSAAWTNHDDDTSTPLEINGLCLTTHSRSRLSCDFLKERPAGYQGGHVERLTSRPVKICGHGRCHLRSCVEH</sequence>
<organism evidence="1 2">
    <name type="scientific">Dallia pectoralis</name>
    <name type="common">Alaska blackfish</name>
    <dbReference type="NCBI Taxonomy" id="75939"/>
    <lineage>
        <taxon>Eukaryota</taxon>
        <taxon>Metazoa</taxon>
        <taxon>Chordata</taxon>
        <taxon>Craniata</taxon>
        <taxon>Vertebrata</taxon>
        <taxon>Euteleostomi</taxon>
        <taxon>Actinopterygii</taxon>
        <taxon>Neopterygii</taxon>
        <taxon>Teleostei</taxon>
        <taxon>Protacanthopterygii</taxon>
        <taxon>Esociformes</taxon>
        <taxon>Umbridae</taxon>
        <taxon>Dallia</taxon>
    </lineage>
</organism>
<keyword evidence="2" id="KW-1185">Reference proteome</keyword>